<gene>
    <name evidence="2" type="ORF">AR543_02720</name>
</gene>
<keyword evidence="1" id="KW-1133">Transmembrane helix</keyword>
<evidence type="ECO:0000313" key="2">
    <source>
        <dbReference type="EMBL" id="ANF95056.1"/>
    </source>
</evidence>
<protein>
    <recommendedName>
        <fullName evidence="4">DUF2512 domain-containing protein</fullName>
    </recommendedName>
</protein>
<dbReference type="EMBL" id="CP013023">
    <property type="protein sequence ID" value="ANF95056.1"/>
    <property type="molecule type" value="Genomic_DNA"/>
</dbReference>
<feature type="transmembrane region" description="Helical" evidence="1">
    <location>
        <begin position="86"/>
        <end position="105"/>
    </location>
</feature>
<dbReference type="OrthoDB" id="2111682at2"/>
<keyword evidence="1" id="KW-0812">Transmembrane</keyword>
<name>A0A172ZBN2_9BACL</name>
<evidence type="ECO:0000256" key="1">
    <source>
        <dbReference type="SAM" id="Phobius"/>
    </source>
</evidence>
<dbReference type="InterPro" id="IPR019649">
    <property type="entry name" value="DUF2512"/>
</dbReference>
<proteinExistence type="predicted"/>
<dbReference type="STRING" id="1616788.AR543_02720"/>
<keyword evidence="1" id="KW-0472">Membrane</keyword>
<sequence>MDKILTKLVVNGVVVIASLMLLSNAGFWGSLVTVVLLGALAYVIGDMMVLPATNNIVATVCDAVLAYLVLWAASAMAGWTMSFVDLLVPVVIVGVFEYVFHMWLLRDGIPGRTRSINSNSSL</sequence>
<reference evidence="2 3" key="2">
    <citation type="journal article" date="2016" name="Int. J. Syst. Evol. Microbiol.">
        <title>Paenibacillus bovis sp. nov., isolated from raw yak (Bos grunniens) milk.</title>
        <authorList>
            <person name="Gao C."/>
            <person name="Han J."/>
            <person name="Liu Z."/>
            <person name="Xu X."/>
            <person name="Hang F."/>
            <person name="Wu Z."/>
        </authorList>
    </citation>
    <scope>NUCLEOTIDE SEQUENCE [LARGE SCALE GENOMIC DNA]</scope>
    <source>
        <strain evidence="2 3">BD3526</strain>
    </source>
</reference>
<accession>A0A172ZBN2</accession>
<dbReference type="RefSeq" id="WP_060531640.1">
    <property type="nucleotide sequence ID" value="NZ_CP013023.1"/>
</dbReference>
<dbReference type="KEGG" id="pbv:AR543_02720"/>
<keyword evidence="3" id="KW-1185">Reference proteome</keyword>
<reference evidence="3" key="1">
    <citation type="submission" date="2015-10" db="EMBL/GenBank/DDBJ databases">
        <title>Genome of Paenibacillus bovis sp. nov.</title>
        <authorList>
            <person name="Wu Z."/>
            <person name="Gao C."/>
            <person name="Liu Z."/>
            <person name="Zheng H."/>
        </authorList>
    </citation>
    <scope>NUCLEOTIDE SEQUENCE [LARGE SCALE GENOMIC DNA]</scope>
    <source>
        <strain evidence="3">BD3526</strain>
    </source>
</reference>
<dbReference type="Proteomes" id="UP000078148">
    <property type="component" value="Chromosome"/>
</dbReference>
<organism evidence="2 3">
    <name type="scientific">Paenibacillus bovis</name>
    <dbReference type="NCBI Taxonomy" id="1616788"/>
    <lineage>
        <taxon>Bacteria</taxon>
        <taxon>Bacillati</taxon>
        <taxon>Bacillota</taxon>
        <taxon>Bacilli</taxon>
        <taxon>Bacillales</taxon>
        <taxon>Paenibacillaceae</taxon>
        <taxon>Paenibacillus</taxon>
    </lineage>
</organism>
<feature type="transmembrane region" description="Helical" evidence="1">
    <location>
        <begin position="12"/>
        <end position="44"/>
    </location>
</feature>
<evidence type="ECO:0000313" key="3">
    <source>
        <dbReference type="Proteomes" id="UP000078148"/>
    </source>
</evidence>
<evidence type="ECO:0008006" key="4">
    <source>
        <dbReference type="Google" id="ProtNLM"/>
    </source>
</evidence>
<feature type="transmembrane region" description="Helical" evidence="1">
    <location>
        <begin position="56"/>
        <end position="80"/>
    </location>
</feature>
<dbReference type="AlphaFoldDB" id="A0A172ZBN2"/>
<dbReference type="Pfam" id="PF10710">
    <property type="entry name" value="DUF2512"/>
    <property type="match status" value="1"/>
</dbReference>